<comment type="caution">
    <text evidence="1">The sequence shown here is derived from an EMBL/GenBank/DDBJ whole genome shotgun (WGS) entry which is preliminary data.</text>
</comment>
<dbReference type="Proteomes" id="UP001295794">
    <property type="component" value="Unassembled WGS sequence"/>
</dbReference>
<organism evidence="1 2">
    <name type="scientific">Mycena citricolor</name>
    <dbReference type="NCBI Taxonomy" id="2018698"/>
    <lineage>
        <taxon>Eukaryota</taxon>
        <taxon>Fungi</taxon>
        <taxon>Dikarya</taxon>
        <taxon>Basidiomycota</taxon>
        <taxon>Agaricomycotina</taxon>
        <taxon>Agaricomycetes</taxon>
        <taxon>Agaricomycetidae</taxon>
        <taxon>Agaricales</taxon>
        <taxon>Marasmiineae</taxon>
        <taxon>Mycenaceae</taxon>
        <taxon>Mycena</taxon>
    </lineage>
</organism>
<dbReference type="EMBL" id="CAVNYO010000419">
    <property type="protein sequence ID" value="CAK5277490.1"/>
    <property type="molecule type" value="Genomic_DNA"/>
</dbReference>
<reference evidence="1" key="1">
    <citation type="submission" date="2023-11" db="EMBL/GenBank/DDBJ databases">
        <authorList>
            <person name="De Vega J J."/>
            <person name="De Vega J J."/>
        </authorList>
    </citation>
    <scope>NUCLEOTIDE SEQUENCE</scope>
</reference>
<accession>A0AAD2HMA1</accession>
<proteinExistence type="predicted"/>
<sequence length="73" mass="8355">KHQNKCNPVHTYLSHSAGFGAFNTSDVGVNSRSRRNDSGTHLIIVIHHRRPSFATAAGWRIKRTCFRRLSLRR</sequence>
<keyword evidence="2" id="KW-1185">Reference proteome</keyword>
<gene>
    <name evidence="1" type="ORF">MYCIT1_LOCUS26509</name>
</gene>
<evidence type="ECO:0000313" key="2">
    <source>
        <dbReference type="Proteomes" id="UP001295794"/>
    </source>
</evidence>
<name>A0AAD2HMA1_9AGAR</name>
<protein>
    <submittedName>
        <fullName evidence="1">Uncharacterized protein</fullName>
    </submittedName>
</protein>
<dbReference type="AlphaFoldDB" id="A0AAD2HMA1"/>
<evidence type="ECO:0000313" key="1">
    <source>
        <dbReference type="EMBL" id="CAK5277490.1"/>
    </source>
</evidence>
<feature type="non-terminal residue" evidence="1">
    <location>
        <position position="1"/>
    </location>
</feature>